<protein>
    <recommendedName>
        <fullName evidence="2">SCA7 domain-containing protein</fullName>
    </recommendedName>
</protein>
<feature type="region of interest" description="Disordered" evidence="1">
    <location>
        <begin position="1"/>
        <end position="82"/>
    </location>
</feature>
<dbReference type="AlphaFoldDB" id="A0AAD7RFI0"/>
<feature type="compositionally biased region" description="Polar residues" evidence="1">
    <location>
        <begin position="117"/>
        <end position="135"/>
    </location>
</feature>
<evidence type="ECO:0000259" key="2">
    <source>
        <dbReference type="Pfam" id="PF08313"/>
    </source>
</evidence>
<evidence type="ECO:0000313" key="4">
    <source>
        <dbReference type="Proteomes" id="UP001221898"/>
    </source>
</evidence>
<dbReference type="InterPro" id="IPR013243">
    <property type="entry name" value="SCA7_dom"/>
</dbReference>
<evidence type="ECO:0000313" key="3">
    <source>
        <dbReference type="EMBL" id="KAJ8379198.1"/>
    </source>
</evidence>
<proteinExistence type="predicted"/>
<keyword evidence="4" id="KW-1185">Reference proteome</keyword>
<evidence type="ECO:0000256" key="1">
    <source>
        <dbReference type="SAM" id="MobiDB-lite"/>
    </source>
</evidence>
<sequence>MARLSRFDFNSPSTERRHGPASKPPSASMTSSAYPMPKLSSRGKGSGEGDRTVGHSASGNSTSSNSKLLKPKEKLPIHKRAQIPFKVLQNKILTPAVSMEKTPLRVFASAKLVHVPSSSTTVSLPMKPSLNSPSISKAPLLAPGQIPNGKSLPSLDKNQDNNASTKRQLHKRPSGEWPQPSNGWTHSLSQRRAVLGRRKRFDTLLADHKSKAGDKELLRGSEYTQQTPPLRDPHFSPSQIVQDHHQVSHGNSTAADAKPSVPSKPKPQNLGLPR</sequence>
<feature type="region of interest" description="Disordered" evidence="1">
    <location>
        <begin position="117"/>
        <end position="190"/>
    </location>
</feature>
<gene>
    <name evidence="3" type="ORF">AAFF_G00223100</name>
</gene>
<dbReference type="Proteomes" id="UP001221898">
    <property type="component" value="Unassembled WGS sequence"/>
</dbReference>
<name>A0AAD7RFI0_9TELE</name>
<comment type="caution">
    <text evidence="3">The sequence shown here is derived from an EMBL/GenBank/DDBJ whole genome shotgun (WGS) entry which is preliminary data.</text>
</comment>
<dbReference type="PANTHER" id="PTHR15117">
    <property type="entry name" value="ATAXIN 7 RELATED"/>
    <property type="match status" value="1"/>
</dbReference>
<reference evidence="3" key="1">
    <citation type="journal article" date="2023" name="Science">
        <title>Genome structures resolve the early diversification of teleost fishes.</title>
        <authorList>
            <person name="Parey E."/>
            <person name="Louis A."/>
            <person name="Montfort J."/>
            <person name="Bouchez O."/>
            <person name="Roques C."/>
            <person name="Iampietro C."/>
            <person name="Lluch J."/>
            <person name="Castinel A."/>
            <person name="Donnadieu C."/>
            <person name="Desvignes T."/>
            <person name="Floi Bucao C."/>
            <person name="Jouanno E."/>
            <person name="Wen M."/>
            <person name="Mejri S."/>
            <person name="Dirks R."/>
            <person name="Jansen H."/>
            <person name="Henkel C."/>
            <person name="Chen W.J."/>
            <person name="Zahm M."/>
            <person name="Cabau C."/>
            <person name="Klopp C."/>
            <person name="Thompson A.W."/>
            <person name="Robinson-Rechavi M."/>
            <person name="Braasch I."/>
            <person name="Lecointre G."/>
            <person name="Bobe J."/>
            <person name="Postlethwait J.H."/>
            <person name="Berthelot C."/>
            <person name="Roest Crollius H."/>
            <person name="Guiguen Y."/>
        </authorList>
    </citation>
    <scope>NUCLEOTIDE SEQUENCE</scope>
    <source>
        <strain evidence="3">NC1722</strain>
    </source>
</reference>
<organism evidence="3 4">
    <name type="scientific">Aldrovandia affinis</name>
    <dbReference type="NCBI Taxonomy" id="143900"/>
    <lineage>
        <taxon>Eukaryota</taxon>
        <taxon>Metazoa</taxon>
        <taxon>Chordata</taxon>
        <taxon>Craniata</taxon>
        <taxon>Vertebrata</taxon>
        <taxon>Euteleostomi</taxon>
        <taxon>Actinopterygii</taxon>
        <taxon>Neopterygii</taxon>
        <taxon>Teleostei</taxon>
        <taxon>Notacanthiformes</taxon>
        <taxon>Halosauridae</taxon>
        <taxon>Aldrovandia</taxon>
    </lineage>
</organism>
<accession>A0AAD7RFI0</accession>
<dbReference type="PANTHER" id="PTHR15117:SF2">
    <property type="entry name" value="ATAXIN-7"/>
    <property type="match status" value="1"/>
</dbReference>
<feature type="compositionally biased region" description="Basic and acidic residues" evidence="1">
    <location>
        <begin position="204"/>
        <end position="219"/>
    </location>
</feature>
<feature type="domain" description="SCA7" evidence="2">
    <location>
        <begin position="185"/>
        <end position="211"/>
    </location>
</feature>
<dbReference type="Pfam" id="PF08313">
    <property type="entry name" value="SCA7"/>
    <property type="match status" value="1"/>
</dbReference>
<dbReference type="Gene3D" id="6.10.140.670">
    <property type="match status" value="1"/>
</dbReference>
<feature type="compositionally biased region" description="Low complexity" evidence="1">
    <location>
        <begin position="56"/>
        <end position="66"/>
    </location>
</feature>
<feature type="compositionally biased region" description="Polar residues" evidence="1">
    <location>
        <begin position="179"/>
        <end position="190"/>
    </location>
</feature>
<dbReference type="InterPro" id="IPR052237">
    <property type="entry name" value="Ataxin-7-like_regulator"/>
</dbReference>
<dbReference type="EMBL" id="JAINUG010000299">
    <property type="protein sequence ID" value="KAJ8379198.1"/>
    <property type="molecule type" value="Genomic_DNA"/>
</dbReference>
<feature type="region of interest" description="Disordered" evidence="1">
    <location>
        <begin position="204"/>
        <end position="274"/>
    </location>
</feature>